<feature type="region of interest" description="Disordered" evidence="1">
    <location>
        <begin position="33"/>
        <end position="68"/>
    </location>
</feature>
<reference evidence="2 3" key="1">
    <citation type="journal article" date="2024" name="Science">
        <title>Giant polyketide synthase enzymes in the biosynthesis of giant marine polyether toxins.</title>
        <authorList>
            <person name="Fallon T.R."/>
            <person name="Shende V.V."/>
            <person name="Wierzbicki I.H."/>
            <person name="Pendleton A.L."/>
            <person name="Watervoot N.F."/>
            <person name="Auber R.P."/>
            <person name="Gonzalez D.J."/>
            <person name="Wisecaver J.H."/>
            <person name="Moore B.S."/>
        </authorList>
    </citation>
    <scope>NUCLEOTIDE SEQUENCE [LARGE SCALE GENOMIC DNA]</scope>
    <source>
        <strain evidence="2 3">12B1</strain>
    </source>
</reference>
<dbReference type="Proteomes" id="UP001515480">
    <property type="component" value="Unassembled WGS sequence"/>
</dbReference>
<accession>A0AB34K7H4</accession>
<proteinExistence type="predicted"/>
<sequence>MQNLVGCAEQIREYEKERERLDAVAKHKVMERREQAKRKAEEEAAAAAAEGLGADREGEDVAPAMPAHRQKKHPLWECFDLQQEKPSCKLLNPAGGVYRGSPSMVFPLP</sequence>
<comment type="caution">
    <text evidence="2">The sequence shown here is derived from an EMBL/GenBank/DDBJ whole genome shotgun (WGS) entry which is preliminary data.</text>
</comment>
<evidence type="ECO:0000313" key="2">
    <source>
        <dbReference type="EMBL" id="KAL1528625.1"/>
    </source>
</evidence>
<feature type="compositionally biased region" description="Basic and acidic residues" evidence="1">
    <location>
        <begin position="33"/>
        <end position="42"/>
    </location>
</feature>
<keyword evidence="3" id="KW-1185">Reference proteome</keyword>
<organism evidence="2 3">
    <name type="scientific">Prymnesium parvum</name>
    <name type="common">Toxic golden alga</name>
    <dbReference type="NCBI Taxonomy" id="97485"/>
    <lineage>
        <taxon>Eukaryota</taxon>
        <taxon>Haptista</taxon>
        <taxon>Haptophyta</taxon>
        <taxon>Prymnesiophyceae</taxon>
        <taxon>Prymnesiales</taxon>
        <taxon>Prymnesiaceae</taxon>
        <taxon>Prymnesium</taxon>
    </lineage>
</organism>
<name>A0AB34K7H4_PRYPA</name>
<protein>
    <submittedName>
        <fullName evidence="2">Uncharacterized protein</fullName>
    </submittedName>
</protein>
<dbReference type="AlphaFoldDB" id="A0AB34K7H4"/>
<gene>
    <name evidence="2" type="ORF">AB1Y20_009963</name>
</gene>
<dbReference type="EMBL" id="JBGBPQ010000002">
    <property type="protein sequence ID" value="KAL1528625.1"/>
    <property type="molecule type" value="Genomic_DNA"/>
</dbReference>
<evidence type="ECO:0000313" key="3">
    <source>
        <dbReference type="Proteomes" id="UP001515480"/>
    </source>
</evidence>
<evidence type="ECO:0000256" key="1">
    <source>
        <dbReference type="SAM" id="MobiDB-lite"/>
    </source>
</evidence>